<feature type="domain" description="Cadherin" evidence="2">
    <location>
        <begin position="39"/>
        <end position="94"/>
    </location>
</feature>
<organism evidence="3">
    <name type="scientific">Cacopsylla melanoneura</name>
    <dbReference type="NCBI Taxonomy" id="428564"/>
    <lineage>
        <taxon>Eukaryota</taxon>
        <taxon>Metazoa</taxon>
        <taxon>Ecdysozoa</taxon>
        <taxon>Arthropoda</taxon>
        <taxon>Hexapoda</taxon>
        <taxon>Insecta</taxon>
        <taxon>Pterygota</taxon>
        <taxon>Neoptera</taxon>
        <taxon>Paraneoptera</taxon>
        <taxon>Hemiptera</taxon>
        <taxon>Sternorrhyncha</taxon>
        <taxon>Psylloidea</taxon>
        <taxon>Psyllidae</taxon>
        <taxon>Psyllinae</taxon>
        <taxon>Cacopsylla</taxon>
    </lineage>
</organism>
<dbReference type="GO" id="GO:0005509">
    <property type="term" value="F:calcium ion binding"/>
    <property type="evidence" value="ECO:0007669"/>
    <property type="project" value="UniProtKB-UniRule"/>
</dbReference>
<proteinExistence type="predicted"/>
<dbReference type="Pfam" id="PF00028">
    <property type="entry name" value="Cadherin"/>
    <property type="match status" value="1"/>
</dbReference>
<dbReference type="PROSITE" id="PS50268">
    <property type="entry name" value="CADHERIN_2"/>
    <property type="match status" value="1"/>
</dbReference>
<dbReference type="CDD" id="cd11304">
    <property type="entry name" value="Cadherin_repeat"/>
    <property type="match status" value="1"/>
</dbReference>
<sequence>MIVGNEGRYLSVAIRTYFSQFHFPQGHKIHYEIRFDPPIMAEDQDKGINTTLRYDIASGNDKHLFYIDPNNGTLFLERELDLDVLSNNLFNLQVSKCYRKNINRFGFIWFNVRLTNINRISIVIQ</sequence>
<dbReference type="InterPro" id="IPR015919">
    <property type="entry name" value="Cadherin-like_sf"/>
</dbReference>
<dbReference type="AlphaFoldDB" id="A0A8D8TMI4"/>
<evidence type="ECO:0000256" key="1">
    <source>
        <dbReference type="PROSITE-ProRule" id="PRU00043"/>
    </source>
</evidence>
<keyword evidence="1" id="KW-0106">Calcium</keyword>
<dbReference type="EMBL" id="HBUF01301800">
    <property type="protein sequence ID" value="CAG6691255.1"/>
    <property type="molecule type" value="Transcribed_RNA"/>
</dbReference>
<evidence type="ECO:0000313" key="3">
    <source>
        <dbReference type="EMBL" id="CAG6691255.1"/>
    </source>
</evidence>
<dbReference type="SUPFAM" id="SSF49313">
    <property type="entry name" value="Cadherin-like"/>
    <property type="match status" value="1"/>
</dbReference>
<dbReference type="Gene3D" id="2.60.40.60">
    <property type="entry name" value="Cadherins"/>
    <property type="match status" value="1"/>
</dbReference>
<dbReference type="GO" id="GO:0007156">
    <property type="term" value="P:homophilic cell adhesion via plasma membrane adhesion molecules"/>
    <property type="evidence" value="ECO:0007669"/>
    <property type="project" value="InterPro"/>
</dbReference>
<dbReference type="InterPro" id="IPR002126">
    <property type="entry name" value="Cadherin-like_dom"/>
</dbReference>
<protein>
    <submittedName>
        <fullName evidence="3">Cadherin-89D</fullName>
    </submittedName>
</protein>
<name>A0A8D8TMI4_9HEMI</name>
<reference evidence="3" key="1">
    <citation type="submission" date="2021-05" db="EMBL/GenBank/DDBJ databases">
        <authorList>
            <person name="Alioto T."/>
            <person name="Alioto T."/>
            <person name="Gomez Garrido J."/>
        </authorList>
    </citation>
    <scope>NUCLEOTIDE SEQUENCE</scope>
</reference>
<evidence type="ECO:0000259" key="2">
    <source>
        <dbReference type="PROSITE" id="PS50268"/>
    </source>
</evidence>
<dbReference type="GO" id="GO:0016020">
    <property type="term" value="C:membrane"/>
    <property type="evidence" value="ECO:0007669"/>
    <property type="project" value="InterPro"/>
</dbReference>
<accession>A0A8D8TMI4</accession>